<proteinExistence type="predicted"/>
<dbReference type="EMBL" id="KB745267">
    <property type="protein sequence ID" value="EOA93942.1"/>
    <property type="molecule type" value="Genomic_DNA"/>
</dbReference>
<name>R0L132_ANAPL</name>
<accession>R0L132</accession>
<sequence>MANCSKETTLPNLSTTEGKDMKQEIIAPFYLQDKAKRSQGLQPFLSLGTLSQALDYSWTLDSSVCAAIKIAVCQIIGTQSNRDSSVWLVLLLPGGRRAASTARGHKICDSVWCKAQPLSAIFARFATESCASAHGRRFLLILPGIVPGLNDERVMLGNALSDNGMKKHSDWHSFPDAMVTGPHTDAGAKSSESIFKYSSQVFFTSVLHINPSHTDVNYSHFEENKCINQKREANTVPKHYSMLILVLKNMKEENKTDPELPPSSIGESPRKVNLDPFNIVLFLRAPQILTRRQQQRLLT</sequence>
<evidence type="ECO:0000313" key="2">
    <source>
        <dbReference type="Proteomes" id="UP000296049"/>
    </source>
</evidence>
<dbReference type="Proteomes" id="UP000296049">
    <property type="component" value="Unassembled WGS sequence"/>
</dbReference>
<evidence type="ECO:0000313" key="1">
    <source>
        <dbReference type="EMBL" id="EOA93942.1"/>
    </source>
</evidence>
<organism evidence="1 2">
    <name type="scientific">Anas platyrhynchos</name>
    <name type="common">Mallard</name>
    <name type="synonym">Anas boschas</name>
    <dbReference type="NCBI Taxonomy" id="8839"/>
    <lineage>
        <taxon>Eukaryota</taxon>
        <taxon>Metazoa</taxon>
        <taxon>Chordata</taxon>
        <taxon>Craniata</taxon>
        <taxon>Vertebrata</taxon>
        <taxon>Euteleostomi</taxon>
        <taxon>Archelosauria</taxon>
        <taxon>Archosauria</taxon>
        <taxon>Dinosauria</taxon>
        <taxon>Saurischia</taxon>
        <taxon>Theropoda</taxon>
        <taxon>Coelurosauria</taxon>
        <taxon>Aves</taxon>
        <taxon>Neognathae</taxon>
        <taxon>Galloanserae</taxon>
        <taxon>Anseriformes</taxon>
        <taxon>Anatidae</taxon>
        <taxon>Anatinae</taxon>
        <taxon>Anas</taxon>
    </lineage>
</organism>
<reference evidence="2" key="1">
    <citation type="journal article" date="2013" name="Nat. Genet.">
        <title>The duck genome and transcriptome provide insight into an avian influenza virus reservoir species.</title>
        <authorList>
            <person name="Huang Y."/>
            <person name="Li Y."/>
            <person name="Burt D.W."/>
            <person name="Chen H."/>
            <person name="Zhang Y."/>
            <person name="Qian W."/>
            <person name="Kim H."/>
            <person name="Gan S."/>
            <person name="Zhao Y."/>
            <person name="Li J."/>
            <person name="Yi K."/>
            <person name="Feng H."/>
            <person name="Zhu P."/>
            <person name="Li B."/>
            <person name="Liu Q."/>
            <person name="Fairley S."/>
            <person name="Magor K.E."/>
            <person name="Du Z."/>
            <person name="Hu X."/>
            <person name="Goodman L."/>
            <person name="Tafer H."/>
            <person name="Vignal A."/>
            <person name="Lee T."/>
            <person name="Kim K.W."/>
            <person name="Sheng Z."/>
            <person name="An Y."/>
            <person name="Searle S."/>
            <person name="Herrero J."/>
            <person name="Groenen M.A."/>
            <person name="Crooijmans R.P."/>
            <person name="Faraut T."/>
            <person name="Cai Q."/>
            <person name="Webster R.G."/>
            <person name="Aldridge J.R."/>
            <person name="Warren W.C."/>
            <person name="Bartschat S."/>
            <person name="Kehr S."/>
            <person name="Marz M."/>
            <person name="Stadler P.F."/>
            <person name="Smith J."/>
            <person name="Kraus R.H."/>
            <person name="Zhao Y."/>
            <person name="Ren L."/>
            <person name="Fei J."/>
            <person name="Morisson M."/>
            <person name="Kaiser P."/>
            <person name="Griffin D.K."/>
            <person name="Rao M."/>
            <person name="Pitel F."/>
            <person name="Wang J."/>
            <person name="Li N."/>
        </authorList>
    </citation>
    <scope>NUCLEOTIDE SEQUENCE [LARGE SCALE GENOMIC DNA]</scope>
</reference>
<gene>
    <name evidence="1" type="ORF">Anapl_15928</name>
</gene>
<dbReference type="AlphaFoldDB" id="R0L132"/>
<protein>
    <submittedName>
        <fullName evidence="1">Uncharacterized protein</fullName>
    </submittedName>
</protein>
<keyword evidence="2" id="KW-1185">Reference proteome</keyword>